<evidence type="ECO:0000313" key="4">
    <source>
        <dbReference type="Proteomes" id="UP000199025"/>
    </source>
</evidence>
<organism evidence="3 4">
    <name type="scientific">Amycolatopsis sacchari</name>
    <dbReference type="NCBI Taxonomy" id="115433"/>
    <lineage>
        <taxon>Bacteria</taxon>
        <taxon>Bacillati</taxon>
        <taxon>Actinomycetota</taxon>
        <taxon>Actinomycetes</taxon>
        <taxon>Pseudonocardiales</taxon>
        <taxon>Pseudonocardiaceae</taxon>
        <taxon>Amycolatopsis</taxon>
    </lineage>
</organism>
<dbReference type="InterPro" id="IPR058442">
    <property type="entry name" value="DUF8129"/>
</dbReference>
<keyword evidence="4" id="KW-1185">Reference proteome</keyword>
<reference evidence="3 4" key="1">
    <citation type="submission" date="2016-10" db="EMBL/GenBank/DDBJ databases">
        <authorList>
            <person name="de Groot N.N."/>
        </authorList>
    </citation>
    <scope>NUCLEOTIDE SEQUENCE [LARGE SCALE GENOMIC DNA]</scope>
    <source>
        <strain evidence="3 4">DSM 44468</strain>
    </source>
</reference>
<dbReference type="EMBL" id="FORP01000005">
    <property type="protein sequence ID" value="SFJ39043.1"/>
    <property type="molecule type" value="Genomic_DNA"/>
</dbReference>
<dbReference type="AlphaFoldDB" id="A0A1I3QXT9"/>
<evidence type="ECO:0000313" key="3">
    <source>
        <dbReference type="EMBL" id="SFJ39043.1"/>
    </source>
</evidence>
<dbReference type="Pfam" id="PF26450">
    <property type="entry name" value="DUF8129"/>
    <property type="match status" value="1"/>
</dbReference>
<proteinExistence type="predicted"/>
<protein>
    <recommendedName>
        <fullName evidence="2">DUF8129 domain-containing protein</fullName>
    </recommendedName>
</protein>
<gene>
    <name evidence="3" type="ORF">SAMN05421835_10555</name>
</gene>
<dbReference type="RefSeq" id="WP_091505740.1">
    <property type="nucleotide sequence ID" value="NZ_CBDQZW010000033.1"/>
</dbReference>
<feature type="domain" description="DUF8129" evidence="2">
    <location>
        <begin position="3"/>
        <end position="57"/>
    </location>
</feature>
<dbReference type="STRING" id="115433.SAMN05421835_10555"/>
<sequence>MADLPLADYDQIPLGNLRHRIRSLTEPQLRAVVEHECAHGNRVAVLEVLRARLAELESGAQPSPGHPENAPGASATPGGSPVSEATAAEGSTPLREGVAGLTPKRGRP</sequence>
<name>A0A1I3QXT9_9PSEU</name>
<evidence type="ECO:0000256" key="1">
    <source>
        <dbReference type="SAM" id="MobiDB-lite"/>
    </source>
</evidence>
<feature type="region of interest" description="Disordered" evidence="1">
    <location>
        <begin position="57"/>
        <end position="108"/>
    </location>
</feature>
<evidence type="ECO:0000259" key="2">
    <source>
        <dbReference type="Pfam" id="PF26450"/>
    </source>
</evidence>
<accession>A0A1I3QXT9</accession>
<dbReference type="OrthoDB" id="5187212at2"/>
<dbReference type="Proteomes" id="UP000199025">
    <property type="component" value="Unassembled WGS sequence"/>
</dbReference>